<evidence type="ECO:0000256" key="5">
    <source>
        <dbReference type="ARBA" id="ARBA00023136"/>
    </source>
</evidence>
<comment type="subcellular location">
    <subcellularLocation>
        <location evidence="1">Cell membrane</location>
        <topology evidence="1">Multi-pass membrane protein</topology>
    </subcellularLocation>
</comment>
<evidence type="ECO:0000256" key="6">
    <source>
        <dbReference type="ARBA" id="ARBA00043993"/>
    </source>
</evidence>
<dbReference type="EMBL" id="JAMQGM010000043">
    <property type="protein sequence ID" value="MCM2579527.1"/>
    <property type="molecule type" value="Genomic_DNA"/>
</dbReference>
<keyword evidence="2" id="KW-1003">Cell membrane</keyword>
<name>A0ABT0XCT5_9ACTN</name>
<evidence type="ECO:0000256" key="4">
    <source>
        <dbReference type="ARBA" id="ARBA00022989"/>
    </source>
</evidence>
<keyword evidence="4 7" id="KW-1133">Transmembrane helix</keyword>
<protein>
    <submittedName>
        <fullName evidence="9">FUSC family protein</fullName>
    </submittedName>
</protein>
<dbReference type="PANTHER" id="PTHR30509">
    <property type="entry name" value="P-HYDROXYBENZOIC ACID EFFLUX PUMP SUBUNIT-RELATED"/>
    <property type="match status" value="1"/>
</dbReference>
<proteinExistence type="inferred from homology"/>
<comment type="similarity">
    <text evidence="6">Belongs to the YccS/YhfK family.</text>
</comment>
<feature type="transmembrane region" description="Helical" evidence="7">
    <location>
        <begin position="243"/>
        <end position="271"/>
    </location>
</feature>
<evidence type="ECO:0000259" key="8">
    <source>
        <dbReference type="Pfam" id="PF13515"/>
    </source>
</evidence>
<feature type="transmembrane region" description="Helical" evidence="7">
    <location>
        <begin position="20"/>
        <end position="50"/>
    </location>
</feature>
<dbReference type="InterPro" id="IPR049453">
    <property type="entry name" value="Memb_transporter_dom"/>
</dbReference>
<accession>A0ABT0XCT5</accession>
<dbReference type="PANTHER" id="PTHR30509:SF9">
    <property type="entry name" value="MULTIDRUG RESISTANCE PROTEIN MDTO"/>
    <property type="match status" value="1"/>
</dbReference>
<dbReference type="Proteomes" id="UP001167160">
    <property type="component" value="Unassembled WGS sequence"/>
</dbReference>
<feature type="transmembrane region" description="Helical" evidence="7">
    <location>
        <begin position="277"/>
        <end position="298"/>
    </location>
</feature>
<evidence type="ECO:0000256" key="2">
    <source>
        <dbReference type="ARBA" id="ARBA00022475"/>
    </source>
</evidence>
<reference evidence="9" key="1">
    <citation type="journal article" date="2023" name="Int. J. Syst. Evol. Microbiol.">
        <title>Streptomyces meridianus sp. nov. isolated from brackish water of the Tagus estuary in Alcochete, Portugal.</title>
        <authorList>
            <person name="Santos J.D.N."/>
            <person name="Klimek D."/>
            <person name="Calusinska M."/>
            <person name="Lobo Da Cunha A."/>
            <person name="Catita J."/>
            <person name="Goncalves H."/>
            <person name="Gonzalez I."/>
            <person name="Reyes F."/>
            <person name="Lage O.M."/>
        </authorList>
    </citation>
    <scope>NUCLEOTIDE SEQUENCE</scope>
    <source>
        <strain evidence="9">MTZ3.1</strain>
    </source>
</reference>
<evidence type="ECO:0000256" key="3">
    <source>
        <dbReference type="ARBA" id="ARBA00022692"/>
    </source>
</evidence>
<gene>
    <name evidence="9" type="ORF">M1E25_19610</name>
</gene>
<dbReference type="RefSeq" id="WP_251417446.1">
    <property type="nucleotide sequence ID" value="NZ_JAMQGM010000043.1"/>
</dbReference>
<feature type="transmembrane region" description="Helical" evidence="7">
    <location>
        <begin position="110"/>
        <end position="127"/>
    </location>
</feature>
<keyword evidence="10" id="KW-1185">Reference proteome</keyword>
<dbReference type="Pfam" id="PF13515">
    <property type="entry name" value="FUSC_2"/>
    <property type="match status" value="1"/>
</dbReference>
<keyword evidence="5 7" id="KW-0472">Membrane</keyword>
<organism evidence="9 10">
    <name type="scientific">Streptomyces meridianus</name>
    <dbReference type="NCBI Taxonomy" id="2938945"/>
    <lineage>
        <taxon>Bacteria</taxon>
        <taxon>Bacillati</taxon>
        <taxon>Actinomycetota</taxon>
        <taxon>Actinomycetes</taxon>
        <taxon>Kitasatosporales</taxon>
        <taxon>Streptomycetaceae</taxon>
        <taxon>Streptomyces</taxon>
    </lineage>
</organism>
<feature type="transmembrane region" description="Helical" evidence="7">
    <location>
        <begin position="310"/>
        <end position="329"/>
    </location>
</feature>
<feature type="transmembrane region" description="Helical" evidence="7">
    <location>
        <begin position="133"/>
        <end position="155"/>
    </location>
</feature>
<comment type="caution">
    <text evidence="9">The sequence shown here is derived from an EMBL/GenBank/DDBJ whole genome shotgun (WGS) entry which is preliminary data.</text>
</comment>
<sequence>MFVAPDPGLQRLRVSGRAVLGIGLAVAAASLSGLSLRACVTGGLAALLALFTVTDATRSRQALTTALLPLAGLPLIALAAELHADPLLRDAAFLGVVFCGGYARRWGPRGHALGIFAFMMFFAAQFLHADTRMLPELALAVALAMVASSAVRFVLWPVERRTPVPPAPALPAGRGLAAPTTRQAVQVTAACTLALAAGQLLSHERWYWAVGAAWWIFVNTSSRGETLVRGFRRVLGTLGGIPVGLLLAVPLHGAVTPTAVLTAVCVAGIFYTAPLSYSWMMFFVTVMVGLLYGLLGVLHPGMLVLRIEETAVGALAAGLAVAVVLPVTTHATTDAWIQRALRCVSDCTSEAAARLAGSPTADPAARTAELELLLGRVRLSLAPLLHPLSPLRARKARARRVAELLDVCAREVHGLASVAADPDASHDARLAAACWRVEAAVGALTTPDAEPRAIGAAPGSCDTEPALAHLHGLERALTDLAAPLTSSPRPPLVGA</sequence>
<evidence type="ECO:0000313" key="9">
    <source>
        <dbReference type="EMBL" id="MCM2579527.1"/>
    </source>
</evidence>
<evidence type="ECO:0000256" key="7">
    <source>
        <dbReference type="SAM" id="Phobius"/>
    </source>
</evidence>
<keyword evidence="3 7" id="KW-0812">Transmembrane</keyword>
<evidence type="ECO:0000256" key="1">
    <source>
        <dbReference type="ARBA" id="ARBA00004651"/>
    </source>
</evidence>
<evidence type="ECO:0000313" key="10">
    <source>
        <dbReference type="Proteomes" id="UP001167160"/>
    </source>
</evidence>
<feature type="domain" description="Integral membrane bound transporter" evidence="8">
    <location>
        <begin position="193"/>
        <end position="317"/>
    </location>
</feature>